<proteinExistence type="predicted"/>
<protein>
    <submittedName>
        <fullName evidence="1">Uncharacterized protein</fullName>
    </submittedName>
</protein>
<dbReference type="EMBL" id="CACVAW010000030">
    <property type="protein sequence ID" value="CAA6807914.1"/>
    <property type="molecule type" value="Genomic_DNA"/>
</dbReference>
<name>A0A6S6SZC2_9BACT</name>
<sequence>MQYIRNKFEQMVQEVNPSSTDYLKQEFKSILESDKPYQVKCDYIGYSIASIDDKITSIGEQIKELQEYKSKLKLAKGTVAVIGAEIFNQFGIDKIEGNGISSITTTKKSMTNKRKFIIDNPEVFIKAGFYKKVLDTNMVEELYDGCQYIDFIETNATIQNETIIKEAKLKINKRRGKGA</sequence>
<accession>A0A6S6SZC2</accession>
<organism evidence="1">
    <name type="scientific">uncultured Campylobacterales bacterium</name>
    <dbReference type="NCBI Taxonomy" id="352960"/>
    <lineage>
        <taxon>Bacteria</taxon>
        <taxon>Pseudomonadati</taxon>
        <taxon>Campylobacterota</taxon>
        <taxon>Epsilonproteobacteria</taxon>
        <taxon>Campylobacterales</taxon>
        <taxon>environmental samples</taxon>
    </lineage>
</organism>
<gene>
    <name evidence="1" type="ORF">HELGO_WM15952</name>
</gene>
<reference evidence="1" key="1">
    <citation type="submission" date="2020-01" db="EMBL/GenBank/DDBJ databases">
        <authorList>
            <person name="Meier V. D."/>
            <person name="Meier V D."/>
        </authorList>
    </citation>
    <scope>NUCLEOTIDE SEQUENCE</scope>
    <source>
        <strain evidence="1">HLG_WM_MAG_12</strain>
    </source>
</reference>
<evidence type="ECO:0000313" key="1">
    <source>
        <dbReference type="EMBL" id="CAA6807914.1"/>
    </source>
</evidence>
<dbReference type="AlphaFoldDB" id="A0A6S6SZC2"/>